<dbReference type="EMBL" id="CP108021">
    <property type="protein sequence ID" value="WUM19960.1"/>
    <property type="molecule type" value="Genomic_DNA"/>
</dbReference>
<gene>
    <name evidence="1" type="ORF">OG579_20085</name>
</gene>
<dbReference type="Proteomes" id="UP001432128">
    <property type="component" value="Chromosome"/>
</dbReference>
<dbReference type="KEGG" id="whr:OG579_20085"/>
<accession>A0AAU4K1L9</accession>
<keyword evidence="2" id="KW-1185">Reference proteome</keyword>
<dbReference type="AlphaFoldDB" id="A0AAU4K1L9"/>
<evidence type="ECO:0000313" key="1">
    <source>
        <dbReference type="EMBL" id="WUM19960.1"/>
    </source>
</evidence>
<dbReference type="RefSeq" id="WP_328857387.1">
    <property type="nucleotide sequence ID" value="NZ_CP108021.1"/>
</dbReference>
<reference evidence="1 2" key="1">
    <citation type="submission" date="2022-10" db="EMBL/GenBank/DDBJ databases">
        <title>The complete genomes of actinobacterial strains from the NBC collection.</title>
        <authorList>
            <person name="Joergensen T.S."/>
            <person name="Alvarez Arevalo M."/>
            <person name="Sterndorff E.B."/>
            <person name="Faurdal D."/>
            <person name="Vuksanovic O."/>
            <person name="Mourched A.-S."/>
            <person name="Charusanti P."/>
            <person name="Shaw S."/>
            <person name="Blin K."/>
            <person name="Weber T."/>
        </authorList>
    </citation>
    <scope>NUCLEOTIDE SEQUENCE [LARGE SCALE GENOMIC DNA]</scope>
    <source>
        <strain evidence="1 2">NBC_00319</strain>
    </source>
</reference>
<organism evidence="1 2">
    <name type="scientific">Williamsia herbipolensis</name>
    <dbReference type="NCBI Taxonomy" id="1603258"/>
    <lineage>
        <taxon>Bacteria</taxon>
        <taxon>Bacillati</taxon>
        <taxon>Actinomycetota</taxon>
        <taxon>Actinomycetes</taxon>
        <taxon>Mycobacteriales</taxon>
        <taxon>Nocardiaceae</taxon>
        <taxon>Williamsia</taxon>
    </lineage>
</organism>
<protein>
    <submittedName>
        <fullName evidence="1">Uncharacterized protein</fullName>
    </submittedName>
</protein>
<name>A0AAU4K1L9_9NOCA</name>
<proteinExistence type="predicted"/>
<evidence type="ECO:0000313" key="2">
    <source>
        <dbReference type="Proteomes" id="UP001432128"/>
    </source>
</evidence>
<sequence>MLTVIVLTAMGSWGVVSPVAAVLIGSMISLRDVGPSPAAPPPATVSDLHAPA</sequence>